<dbReference type="InterPro" id="IPR036537">
    <property type="entry name" value="Adaptor_Cbl_N_dom_sf"/>
</dbReference>
<gene>
    <name evidence="2" type="ORF">GYMLUDRAFT_42224</name>
</gene>
<evidence type="ECO:0000313" key="3">
    <source>
        <dbReference type="Proteomes" id="UP000053593"/>
    </source>
</evidence>
<dbReference type="OrthoDB" id="192148at2759"/>
<proteinExistence type="predicted"/>
<feature type="compositionally biased region" description="Basic and acidic residues" evidence="1">
    <location>
        <begin position="245"/>
        <end position="254"/>
    </location>
</feature>
<sequence>MSATVTRTARSRKPSPSSTFDSRCSNSQQKNLAKTSSPPLNAPVRSSTSSLAGTAWDVSDQVLRTVMCLAQFTPVPYMGSIAVVAYSILSAVQGARDNQDTLKQLAYLACNTVQSVYETYEQLHGHPPPTSAAEAQSEARTFSSDPTLNAHLEELIRTLKEIDEWIKSLASRNLLRQVVASRSDLNFIQDFKDRLKQVMDNFQLQSMITLRYSMSRIAAQQKAMEQEAEQRHKSTQQTLYTIHEEVKNQNERKPPTLPQYADSPISSEPTSPFSPSPSSPPLSSLNPFFPRNQSTSNNPFHQIPPLPQYMDSLTSSESTSLQSASPSYLPYQNLSRNPFFPLNQTTTTNNNNPFAQALPSAITIQGNVIVQNILGDHHVISKVDRSKRENFGGVYHSSHEHFGLSRRLSVGGRGGRLGGVGRIGYRGSGGDLDGGYDADADVGGPGMRGGFRGDWGWGRGGRGVSAGVGFGGHEYEYGVGAGDGDGDGDRDGDGDGDRDGDGNGDRDGDGDGDRDGYGYGCNEEHALALADRYKRGSGRRRGSGLRRSRVVSEGGPAHRSSSGWGSLHDSHGTDDW</sequence>
<dbReference type="CDD" id="cd21037">
    <property type="entry name" value="MLKL_NTD"/>
    <property type="match status" value="1"/>
</dbReference>
<accession>A0A0D0CHZ1</accession>
<dbReference type="HOGENOM" id="CLU_523795_0_0_1"/>
<feature type="region of interest" description="Disordered" evidence="1">
    <location>
        <begin position="1"/>
        <end position="47"/>
    </location>
</feature>
<feature type="compositionally biased region" description="Basic residues" evidence="1">
    <location>
        <begin position="535"/>
        <end position="549"/>
    </location>
</feature>
<feature type="region of interest" description="Disordered" evidence="1">
    <location>
        <begin position="479"/>
        <end position="576"/>
    </location>
</feature>
<feature type="compositionally biased region" description="Polar residues" evidence="1">
    <location>
        <begin position="291"/>
        <end position="300"/>
    </location>
</feature>
<evidence type="ECO:0000256" key="1">
    <source>
        <dbReference type="SAM" id="MobiDB-lite"/>
    </source>
</evidence>
<evidence type="ECO:0000313" key="2">
    <source>
        <dbReference type="EMBL" id="KIK62279.1"/>
    </source>
</evidence>
<feature type="compositionally biased region" description="Low complexity" evidence="1">
    <location>
        <begin position="312"/>
        <end position="327"/>
    </location>
</feature>
<protein>
    <submittedName>
        <fullName evidence="2">Uncharacterized protein</fullName>
    </submittedName>
</protein>
<dbReference type="InterPro" id="IPR059179">
    <property type="entry name" value="MLKL-like_MCAfunc"/>
</dbReference>
<dbReference type="Proteomes" id="UP000053593">
    <property type="component" value="Unassembled WGS sequence"/>
</dbReference>
<feature type="region of interest" description="Disordered" evidence="1">
    <location>
        <begin position="122"/>
        <end position="143"/>
    </location>
</feature>
<feature type="compositionally biased region" description="Basic and acidic residues" evidence="1">
    <location>
        <begin position="487"/>
        <end position="534"/>
    </location>
</feature>
<name>A0A0D0CHZ1_9AGAR</name>
<dbReference type="Gene3D" id="1.20.930.20">
    <property type="entry name" value="Adaptor protein Cbl, N-terminal domain"/>
    <property type="match status" value="1"/>
</dbReference>
<keyword evidence="3" id="KW-1185">Reference proteome</keyword>
<organism evidence="2 3">
    <name type="scientific">Collybiopsis luxurians FD-317 M1</name>
    <dbReference type="NCBI Taxonomy" id="944289"/>
    <lineage>
        <taxon>Eukaryota</taxon>
        <taxon>Fungi</taxon>
        <taxon>Dikarya</taxon>
        <taxon>Basidiomycota</taxon>
        <taxon>Agaricomycotina</taxon>
        <taxon>Agaricomycetes</taxon>
        <taxon>Agaricomycetidae</taxon>
        <taxon>Agaricales</taxon>
        <taxon>Marasmiineae</taxon>
        <taxon>Omphalotaceae</taxon>
        <taxon>Collybiopsis</taxon>
        <taxon>Collybiopsis luxurians</taxon>
    </lineage>
</organism>
<feature type="region of interest" description="Disordered" evidence="1">
    <location>
        <begin position="245"/>
        <end position="328"/>
    </location>
</feature>
<dbReference type="GO" id="GO:0007166">
    <property type="term" value="P:cell surface receptor signaling pathway"/>
    <property type="evidence" value="ECO:0007669"/>
    <property type="project" value="InterPro"/>
</dbReference>
<dbReference type="EMBL" id="KN834768">
    <property type="protein sequence ID" value="KIK62279.1"/>
    <property type="molecule type" value="Genomic_DNA"/>
</dbReference>
<reference evidence="2 3" key="1">
    <citation type="submission" date="2014-04" db="EMBL/GenBank/DDBJ databases">
        <title>Evolutionary Origins and Diversification of the Mycorrhizal Mutualists.</title>
        <authorList>
            <consortium name="DOE Joint Genome Institute"/>
            <consortium name="Mycorrhizal Genomics Consortium"/>
            <person name="Kohler A."/>
            <person name="Kuo A."/>
            <person name="Nagy L.G."/>
            <person name="Floudas D."/>
            <person name="Copeland A."/>
            <person name="Barry K.W."/>
            <person name="Cichocki N."/>
            <person name="Veneault-Fourrey C."/>
            <person name="LaButti K."/>
            <person name="Lindquist E.A."/>
            <person name="Lipzen A."/>
            <person name="Lundell T."/>
            <person name="Morin E."/>
            <person name="Murat C."/>
            <person name="Riley R."/>
            <person name="Ohm R."/>
            <person name="Sun H."/>
            <person name="Tunlid A."/>
            <person name="Henrissat B."/>
            <person name="Grigoriev I.V."/>
            <person name="Hibbett D.S."/>
            <person name="Martin F."/>
        </authorList>
    </citation>
    <scope>NUCLEOTIDE SEQUENCE [LARGE SCALE GENOMIC DNA]</scope>
    <source>
        <strain evidence="2 3">FD-317 M1</strain>
    </source>
</reference>
<dbReference type="AlphaFoldDB" id="A0A0D0CHZ1"/>
<feature type="compositionally biased region" description="Low complexity" evidence="1">
    <location>
        <begin position="281"/>
        <end position="290"/>
    </location>
</feature>